<dbReference type="SUPFAM" id="SSF64263">
    <property type="entry name" value="Prokaryotic ribosomal protein L17"/>
    <property type="match status" value="1"/>
</dbReference>
<dbReference type="AlphaFoldDB" id="A0A1F4VGT7"/>
<dbReference type="Pfam" id="PF01196">
    <property type="entry name" value="Ribosomal_L17"/>
    <property type="match status" value="1"/>
</dbReference>
<comment type="caution">
    <text evidence="7">The sequence shown here is derived from an EMBL/GenBank/DDBJ whole genome shotgun (WGS) entry which is preliminary data.</text>
</comment>
<dbReference type="EMBL" id="MEVN01000039">
    <property type="protein sequence ID" value="OGC56374.1"/>
    <property type="molecule type" value="Genomic_DNA"/>
</dbReference>
<evidence type="ECO:0000256" key="1">
    <source>
        <dbReference type="ARBA" id="ARBA00008777"/>
    </source>
</evidence>
<sequence>MMHRVLGQRLKRDGDHRDALLRNLAGSLVQYGKIESTETKIKFVKPFVEKLVTRAKKADFNAVKYIKGVLPTTEQGKKLFSEVVPRFLETPGGYTRIVKLGRRVGDSAPMARLEWSKEIEVVKKAEKKDE</sequence>
<evidence type="ECO:0000256" key="4">
    <source>
        <dbReference type="ARBA" id="ARBA00035494"/>
    </source>
</evidence>
<evidence type="ECO:0000256" key="3">
    <source>
        <dbReference type="ARBA" id="ARBA00023274"/>
    </source>
</evidence>
<dbReference type="PANTHER" id="PTHR14413:SF16">
    <property type="entry name" value="LARGE RIBOSOMAL SUBUNIT PROTEIN BL17M"/>
    <property type="match status" value="1"/>
</dbReference>
<dbReference type="PANTHER" id="PTHR14413">
    <property type="entry name" value="RIBOSOMAL PROTEIN L17"/>
    <property type="match status" value="1"/>
</dbReference>
<dbReference type="Gene3D" id="3.90.1030.10">
    <property type="entry name" value="Ribosomal protein L17"/>
    <property type="match status" value="1"/>
</dbReference>
<evidence type="ECO:0000313" key="7">
    <source>
        <dbReference type="EMBL" id="OGC56374.1"/>
    </source>
</evidence>
<dbReference type="GO" id="GO:0022625">
    <property type="term" value="C:cytosolic large ribosomal subunit"/>
    <property type="evidence" value="ECO:0007669"/>
    <property type="project" value="TreeGrafter"/>
</dbReference>
<comment type="similarity">
    <text evidence="1 5">Belongs to the bacterial ribosomal protein bL17 family.</text>
</comment>
<evidence type="ECO:0000256" key="5">
    <source>
        <dbReference type="RuleBase" id="RU000660"/>
    </source>
</evidence>
<keyword evidence="2 5" id="KW-0689">Ribosomal protein</keyword>
<dbReference type="InterPro" id="IPR000456">
    <property type="entry name" value="Ribosomal_bL17"/>
</dbReference>
<dbReference type="GO" id="GO:0003735">
    <property type="term" value="F:structural constituent of ribosome"/>
    <property type="evidence" value="ECO:0007669"/>
    <property type="project" value="InterPro"/>
</dbReference>
<gene>
    <name evidence="7" type="ORF">A3H26_00335</name>
</gene>
<evidence type="ECO:0000313" key="8">
    <source>
        <dbReference type="Proteomes" id="UP000177763"/>
    </source>
</evidence>
<evidence type="ECO:0000256" key="2">
    <source>
        <dbReference type="ARBA" id="ARBA00022980"/>
    </source>
</evidence>
<dbReference type="PROSITE" id="PS01167">
    <property type="entry name" value="RIBOSOMAL_L17"/>
    <property type="match status" value="1"/>
</dbReference>
<dbReference type="NCBIfam" id="TIGR00059">
    <property type="entry name" value="L17"/>
    <property type="match status" value="1"/>
</dbReference>
<reference evidence="7 8" key="1">
    <citation type="journal article" date="2016" name="Nat. Commun.">
        <title>Thousands of microbial genomes shed light on interconnected biogeochemical processes in an aquifer system.</title>
        <authorList>
            <person name="Anantharaman K."/>
            <person name="Brown C.T."/>
            <person name="Hug L.A."/>
            <person name="Sharon I."/>
            <person name="Castelle C.J."/>
            <person name="Probst A.J."/>
            <person name="Thomas B.C."/>
            <person name="Singh A."/>
            <person name="Wilkins M.J."/>
            <person name="Karaoz U."/>
            <person name="Brodie E.L."/>
            <person name="Williams K.H."/>
            <person name="Hubbard S.S."/>
            <person name="Banfield J.F."/>
        </authorList>
    </citation>
    <scope>NUCLEOTIDE SEQUENCE [LARGE SCALE GENOMIC DNA]</scope>
</reference>
<protein>
    <recommendedName>
        <fullName evidence="4 6">50S ribosomal protein L17</fullName>
    </recommendedName>
</protein>
<organism evidence="7 8">
    <name type="scientific">candidate division WWE3 bacterium RIFCSPLOWO2_12_FULL_36_10</name>
    <dbReference type="NCBI Taxonomy" id="1802630"/>
    <lineage>
        <taxon>Bacteria</taxon>
        <taxon>Katanobacteria</taxon>
    </lineage>
</organism>
<name>A0A1F4VGT7_UNCKA</name>
<evidence type="ECO:0000256" key="6">
    <source>
        <dbReference type="RuleBase" id="RU000661"/>
    </source>
</evidence>
<dbReference type="GO" id="GO:0006412">
    <property type="term" value="P:translation"/>
    <property type="evidence" value="ECO:0007669"/>
    <property type="project" value="InterPro"/>
</dbReference>
<dbReference type="Proteomes" id="UP000177763">
    <property type="component" value="Unassembled WGS sequence"/>
</dbReference>
<dbReference type="InterPro" id="IPR036373">
    <property type="entry name" value="Ribosomal_bL17_sf"/>
</dbReference>
<accession>A0A1F4VGT7</accession>
<dbReference type="InterPro" id="IPR047859">
    <property type="entry name" value="Ribosomal_bL17_CS"/>
</dbReference>
<keyword evidence="3 5" id="KW-0687">Ribonucleoprotein</keyword>
<proteinExistence type="inferred from homology"/>
<dbReference type="STRING" id="1802630.A3H26_00335"/>